<keyword evidence="2 5" id="KW-0812">Transmembrane</keyword>
<evidence type="ECO:0000256" key="1">
    <source>
        <dbReference type="ARBA" id="ARBA00004141"/>
    </source>
</evidence>
<organism evidence="7 8">
    <name type="scientific">Paraflavitalea soli</name>
    <dbReference type="NCBI Taxonomy" id="2315862"/>
    <lineage>
        <taxon>Bacteria</taxon>
        <taxon>Pseudomonadati</taxon>
        <taxon>Bacteroidota</taxon>
        <taxon>Chitinophagia</taxon>
        <taxon>Chitinophagales</taxon>
        <taxon>Chitinophagaceae</taxon>
        <taxon>Paraflavitalea</taxon>
    </lineage>
</organism>
<dbReference type="GO" id="GO:0032259">
    <property type="term" value="P:methylation"/>
    <property type="evidence" value="ECO:0007669"/>
    <property type="project" value="UniProtKB-KW"/>
</dbReference>
<dbReference type="Proteomes" id="UP000263900">
    <property type="component" value="Chromosome"/>
</dbReference>
<keyword evidence="4 5" id="KW-0472">Membrane</keyword>
<dbReference type="PANTHER" id="PTHR43847">
    <property type="entry name" value="BLL3993 PROTEIN"/>
    <property type="match status" value="1"/>
</dbReference>
<dbReference type="GO" id="GO:0008168">
    <property type="term" value="F:methyltransferase activity"/>
    <property type="evidence" value="ECO:0007669"/>
    <property type="project" value="UniProtKB-KW"/>
</dbReference>
<evidence type="ECO:0000313" key="7">
    <source>
        <dbReference type="EMBL" id="AXY75229.1"/>
    </source>
</evidence>
<dbReference type="GO" id="GO:0016020">
    <property type="term" value="C:membrane"/>
    <property type="evidence" value="ECO:0007669"/>
    <property type="project" value="UniProtKB-SubCell"/>
</dbReference>
<keyword evidence="3 5" id="KW-1133">Transmembrane helix</keyword>
<dbReference type="EMBL" id="CP032157">
    <property type="protein sequence ID" value="AXY75229.1"/>
    <property type="molecule type" value="Genomic_DNA"/>
</dbReference>
<evidence type="ECO:0000259" key="6">
    <source>
        <dbReference type="Pfam" id="PF07298"/>
    </source>
</evidence>
<evidence type="ECO:0000313" key="8">
    <source>
        <dbReference type="Proteomes" id="UP000263900"/>
    </source>
</evidence>
<name>A0A3B7MPI3_9BACT</name>
<reference evidence="7 8" key="1">
    <citation type="submission" date="2018-09" db="EMBL/GenBank/DDBJ databases">
        <title>Genome sequencing of strain 6GH32-13.</title>
        <authorList>
            <person name="Weon H.-Y."/>
            <person name="Heo J."/>
            <person name="Kwon S.-W."/>
        </authorList>
    </citation>
    <scope>NUCLEOTIDE SEQUENCE [LARGE SCALE GENOMIC DNA]</scope>
    <source>
        <strain evidence="7 8">5GH32-13</strain>
    </source>
</reference>
<feature type="transmembrane region" description="Helical" evidence="5">
    <location>
        <begin position="130"/>
        <end position="163"/>
    </location>
</feature>
<keyword evidence="8" id="KW-1185">Reference proteome</keyword>
<evidence type="ECO:0000256" key="4">
    <source>
        <dbReference type="ARBA" id="ARBA00023136"/>
    </source>
</evidence>
<evidence type="ECO:0000256" key="2">
    <source>
        <dbReference type="ARBA" id="ARBA00022692"/>
    </source>
</evidence>
<dbReference type="InterPro" id="IPR052527">
    <property type="entry name" value="Metal_cation-efflux_comp"/>
</dbReference>
<evidence type="ECO:0000256" key="5">
    <source>
        <dbReference type="SAM" id="Phobius"/>
    </source>
</evidence>
<keyword evidence="7" id="KW-0489">Methyltransferase</keyword>
<keyword evidence="7" id="KW-0808">Transferase</keyword>
<feature type="transmembrane region" description="Helical" evidence="5">
    <location>
        <begin position="73"/>
        <end position="98"/>
    </location>
</feature>
<comment type="subcellular location">
    <subcellularLocation>
        <location evidence="1">Membrane</location>
        <topology evidence="1">Multi-pass membrane protein</topology>
    </subcellularLocation>
</comment>
<dbReference type="KEGG" id="pseg:D3H65_15100"/>
<dbReference type="AlphaFoldDB" id="A0A3B7MPI3"/>
<feature type="transmembrane region" description="Helical" evidence="5">
    <location>
        <begin position="43"/>
        <end position="61"/>
    </location>
</feature>
<gene>
    <name evidence="7" type="ORF">D3H65_15100</name>
</gene>
<protein>
    <submittedName>
        <fullName evidence="7">Isoprenylcysteine carboxylmethyltransferase family protein</fullName>
    </submittedName>
</protein>
<dbReference type="Pfam" id="PF07298">
    <property type="entry name" value="NnrU"/>
    <property type="match status" value="1"/>
</dbReference>
<sequence>MTAYLYLTGLWGLFGLTHSLLAATWWKDWVARSMGVFFRYYRLLYSLFALLLLVTIVIYELQIRSYWLWHMPLGLQLLAGIPALAGLVIMGICIRRYFFYLSGIDVLYPRRKTTAQLVTSGLNRYVRHPLYFGTLLALWSFFLVFPELGYLITCLSITVYTWIGTLWEEKKLQQEFGAAYRAYQQSVPMLIPFRM</sequence>
<evidence type="ECO:0000256" key="3">
    <source>
        <dbReference type="ARBA" id="ARBA00022989"/>
    </source>
</evidence>
<dbReference type="Gene3D" id="1.20.120.1630">
    <property type="match status" value="1"/>
</dbReference>
<accession>A0A3B7MPI3</accession>
<dbReference type="InterPro" id="IPR009915">
    <property type="entry name" value="NnrU_dom"/>
</dbReference>
<dbReference type="OrthoDB" id="9809773at2"/>
<dbReference type="PANTHER" id="PTHR43847:SF1">
    <property type="entry name" value="BLL3993 PROTEIN"/>
    <property type="match status" value="1"/>
</dbReference>
<dbReference type="RefSeq" id="WP_119051110.1">
    <property type="nucleotide sequence ID" value="NZ_CP032157.1"/>
</dbReference>
<feature type="domain" description="NnrU" evidence="6">
    <location>
        <begin position="9"/>
        <end position="184"/>
    </location>
</feature>
<proteinExistence type="predicted"/>